<proteinExistence type="predicted"/>
<dbReference type="CDD" id="cd07185">
    <property type="entry name" value="OmpA_C-like"/>
    <property type="match status" value="1"/>
</dbReference>
<name>A0A1H3E6E9_ALLWA</name>
<evidence type="ECO:0000256" key="4">
    <source>
        <dbReference type="SAM" id="Coils"/>
    </source>
</evidence>
<dbReference type="PANTHER" id="PTHR30329:SF20">
    <property type="entry name" value="EXPORTED PROTEIN"/>
    <property type="match status" value="1"/>
</dbReference>
<dbReference type="SUPFAM" id="SSF103088">
    <property type="entry name" value="OmpA-like"/>
    <property type="match status" value="1"/>
</dbReference>
<keyword evidence="5" id="KW-0812">Transmembrane</keyword>
<evidence type="ECO:0000313" key="8">
    <source>
        <dbReference type="Proteomes" id="UP000198672"/>
    </source>
</evidence>
<keyword evidence="4" id="KW-0175">Coiled coil</keyword>
<dbReference type="OrthoDB" id="9782229at2"/>
<dbReference type="Pfam" id="PF00691">
    <property type="entry name" value="OmpA"/>
    <property type="match status" value="1"/>
</dbReference>
<sequence length="676" mass="72935">MSEPSPSASSSQSFWKLIALALLLALIGVYILYNWYDGRLKTQLTEKDGLIVQLSDRIKETEARRLAAEEGWNASRAELVALTEQFAAEKQGLNDQIRMLEEVKLGLGQDMEGVKAAHAAMLADERRKTAEVVAEKEQLVEARNAVQAQLDAERATVEALKADLGRVNQAIAAAATRHQQRIADLERQLNERVALARTTPEDAELVRTVQELGLLGTPTGRTAEAQTLADELTALKNQFAALQTEHDATRARLSEAQTEQQRLKLELEWQQRELTQAQAGRDAVNRVAELEADLSAERAAYSILQNQHESETAAHATALAEREQQIADLQTALDAARTEAQAAAQFAEQLTTAQARIQELEASLERLSVETEAVHATLNADLEQAQTRVQELEQAATAAQTERQALADAQARIATLEAELAQVQMQAAALTDAQARIIALEAELQTAQQAANAPDPAQEAALVEAQARITALETELQTAQQAANTSDPAQETALADAQARITALEAELATTRQRAEQAEQAHAAASAAEAAPSEAASELARLQALQTSFAQLHGEFTDRGMLLSLAESELRFAPGQAVLPEGELPSLERLAELLNAHPQLTARIEGHTDSIGGIALNQTLSLKRAEAVRQALIARGVAAERLTAEGLGPARPIATNATPDGRGQNRRVEVYLLGLD</sequence>
<dbReference type="InterPro" id="IPR006664">
    <property type="entry name" value="OMP_bac"/>
</dbReference>
<dbReference type="STRING" id="61595.SAMN05421644_11145"/>
<dbReference type="PROSITE" id="PS51123">
    <property type="entry name" value="OMPA_2"/>
    <property type="match status" value="1"/>
</dbReference>
<evidence type="ECO:0000256" key="1">
    <source>
        <dbReference type="ARBA" id="ARBA00004442"/>
    </source>
</evidence>
<keyword evidence="8" id="KW-1185">Reference proteome</keyword>
<protein>
    <submittedName>
        <fullName evidence="7">OmpA family protein</fullName>
    </submittedName>
</protein>
<keyword evidence="5" id="KW-1133">Transmembrane helix</keyword>
<evidence type="ECO:0000256" key="2">
    <source>
        <dbReference type="ARBA" id="ARBA00023136"/>
    </source>
</evidence>
<feature type="transmembrane region" description="Helical" evidence="5">
    <location>
        <begin position="14"/>
        <end position="33"/>
    </location>
</feature>
<keyword evidence="2 3" id="KW-0472">Membrane</keyword>
<dbReference type="InterPro" id="IPR006665">
    <property type="entry name" value="OmpA-like"/>
</dbReference>
<feature type="domain" description="OmpA-like" evidence="6">
    <location>
        <begin position="559"/>
        <end position="676"/>
    </location>
</feature>
<reference evidence="8" key="1">
    <citation type="submission" date="2016-10" db="EMBL/GenBank/DDBJ databases">
        <authorList>
            <person name="Varghese N."/>
            <person name="Submissions S."/>
        </authorList>
    </citation>
    <scope>NUCLEOTIDE SEQUENCE [LARGE SCALE GENOMIC DNA]</scope>
    <source>
        <strain evidence="8">DSM 173</strain>
    </source>
</reference>
<organism evidence="7 8">
    <name type="scientific">Allochromatium warmingii</name>
    <name type="common">Chromatium warmingii</name>
    <dbReference type="NCBI Taxonomy" id="61595"/>
    <lineage>
        <taxon>Bacteria</taxon>
        <taxon>Pseudomonadati</taxon>
        <taxon>Pseudomonadota</taxon>
        <taxon>Gammaproteobacteria</taxon>
        <taxon>Chromatiales</taxon>
        <taxon>Chromatiaceae</taxon>
        <taxon>Allochromatium</taxon>
    </lineage>
</organism>
<dbReference type="InterPro" id="IPR050330">
    <property type="entry name" value="Bact_OuterMem_StrucFunc"/>
</dbReference>
<comment type="subcellular location">
    <subcellularLocation>
        <location evidence="1">Cell outer membrane</location>
    </subcellularLocation>
</comment>
<evidence type="ECO:0000259" key="6">
    <source>
        <dbReference type="PROSITE" id="PS51123"/>
    </source>
</evidence>
<evidence type="ECO:0000313" key="7">
    <source>
        <dbReference type="EMBL" id="SDX73514.1"/>
    </source>
</evidence>
<feature type="coiled-coil region" evidence="4">
    <location>
        <begin position="136"/>
        <end position="188"/>
    </location>
</feature>
<dbReference type="GO" id="GO:0009279">
    <property type="term" value="C:cell outer membrane"/>
    <property type="evidence" value="ECO:0007669"/>
    <property type="project" value="UniProtKB-SubCell"/>
</dbReference>
<evidence type="ECO:0000256" key="3">
    <source>
        <dbReference type="PROSITE-ProRule" id="PRU00473"/>
    </source>
</evidence>
<feature type="coiled-coil region" evidence="4">
    <location>
        <begin position="225"/>
        <end position="528"/>
    </location>
</feature>
<dbReference type="Proteomes" id="UP000198672">
    <property type="component" value="Unassembled WGS sequence"/>
</dbReference>
<dbReference type="InterPro" id="IPR036737">
    <property type="entry name" value="OmpA-like_sf"/>
</dbReference>
<evidence type="ECO:0000256" key="5">
    <source>
        <dbReference type="SAM" id="Phobius"/>
    </source>
</evidence>
<dbReference type="AlphaFoldDB" id="A0A1H3E6E9"/>
<dbReference type="PRINTS" id="PR01021">
    <property type="entry name" value="OMPADOMAIN"/>
</dbReference>
<accession>A0A1H3E6E9</accession>
<dbReference type="Gene3D" id="3.30.1330.60">
    <property type="entry name" value="OmpA-like domain"/>
    <property type="match status" value="1"/>
</dbReference>
<dbReference type="PANTHER" id="PTHR30329">
    <property type="entry name" value="STATOR ELEMENT OF FLAGELLAR MOTOR COMPLEX"/>
    <property type="match status" value="1"/>
</dbReference>
<gene>
    <name evidence="7" type="ORF">SAMN05421644_11145</name>
</gene>
<dbReference type="RefSeq" id="WP_091332784.1">
    <property type="nucleotide sequence ID" value="NZ_FNOW01000011.1"/>
</dbReference>
<dbReference type="EMBL" id="FNOW01000011">
    <property type="protein sequence ID" value="SDX73514.1"/>
    <property type="molecule type" value="Genomic_DNA"/>
</dbReference>